<sequence>MVADRATTAQDNLATITRICLDIANEISHGAALPDKTRLLQAAADACAQEGTPVDIVLHSAHVGMKAGITAKGATSSTSALDDPHVVVDILDRITSTISLAYTSELCAAAERPHAATDALTSAILSGCASNTAAREQGITVADDYFVLAIALPLDAQDHPPTPYAGVAAQRRLRRVRTELTRRCGRNVLSLLDIGGGTILVPLPTHTDDDIDALIKQLGDAAEISIAATVARAHTRLIPTAAKQVHELLNMVLRLGRTQGIHRFEDLALEYQLARPGPGRDALTALLDPLAGHPELIETLRCYFANNRSRQQTAKMLRIHTKSVDYRIRRIGQLTGIDTSTPSGLWSLYSALTARAFATTANADISEITRPAVPT</sequence>
<gene>
    <name evidence="2" type="ORF">GCM10023318_61410</name>
</gene>
<comment type="caution">
    <text evidence="2">The sequence shown here is derived from an EMBL/GenBank/DDBJ whole genome shotgun (WGS) entry which is preliminary data.</text>
</comment>
<protein>
    <submittedName>
        <fullName evidence="2">Helix-turn-helix domain-containing protein</fullName>
    </submittedName>
</protein>
<keyword evidence="3" id="KW-1185">Reference proteome</keyword>
<proteinExistence type="predicted"/>
<dbReference type="Gene3D" id="1.10.10.2840">
    <property type="entry name" value="PucR C-terminal helix-turn-helix domain"/>
    <property type="match status" value="1"/>
</dbReference>
<dbReference type="PANTHER" id="PTHR33744">
    <property type="entry name" value="CARBOHYDRATE DIACID REGULATOR"/>
    <property type="match status" value="1"/>
</dbReference>
<dbReference type="Pfam" id="PF13556">
    <property type="entry name" value="HTH_30"/>
    <property type="match status" value="1"/>
</dbReference>
<dbReference type="PANTHER" id="PTHR33744:SF1">
    <property type="entry name" value="DNA-BINDING TRANSCRIPTIONAL ACTIVATOR ADER"/>
    <property type="match status" value="1"/>
</dbReference>
<evidence type="ECO:0000313" key="2">
    <source>
        <dbReference type="EMBL" id="GAA5069773.1"/>
    </source>
</evidence>
<dbReference type="EMBL" id="BAABJM010000010">
    <property type="protein sequence ID" value="GAA5069773.1"/>
    <property type="molecule type" value="Genomic_DNA"/>
</dbReference>
<feature type="domain" description="PucR C-terminal helix-turn-helix" evidence="1">
    <location>
        <begin position="296"/>
        <end position="354"/>
    </location>
</feature>
<evidence type="ECO:0000259" key="1">
    <source>
        <dbReference type="Pfam" id="PF13556"/>
    </source>
</evidence>
<reference evidence="3" key="1">
    <citation type="journal article" date="2019" name="Int. J. Syst. Evol. Microbiol.">
        <title>The Global Catalogue of Microorganisms (GCM) 10K type strain sequencing project: providing services to taxonomists for standard genome sequencing and annotation.</title>
        <authorList>
            <consortium name="The Broad Institute Genomics Platform"/>
            <consortium name="The Broad Institute Genome Sequencing Center for Infectious Disease"/>
            <person name="Wu L."/>
            <person name="Ma J."/>
        </authorList>
    </citation>
    <scope>NUCLEOTIDE SEQUENCE [LARGE SCALE GENOMIC DNA]</scope>
    <source>
        <strain evidence="3">JCM 18298</strain>
    </source>
</reference>
<dbReference type="InterPro" id="IPR042070">
    <property type="entry name" value="PucR_C-HTH_sf"/>
</dbReference>
<dbReference type="InterPro" id="IPR025736">
    <property type="entry name" value="PucR_C-HTH_dom"/>
</dbReference>
<evidence type="ECO:0000313" key="3">
    <source>
        <dbReference type="Proteomes" id="UP001500603"/>
    </source>
</evidence>
<organism evidence="2 3">
    <name type="scientific">Nocardia callitridis</name>
    <dbReference type="NCBI Taxonomy" id="648753"/>
    <lineage>
        <taxon>Bacteria</taxon>
        <taxon>Bacillati</taxon>
        <taxon>Actinomycetota</taxon>
        <taxon>Actinomycetes</taxon>
        <taxon>Mycobacteriales</taxon>
        <taxon>Nocardiaceae</taxon>
        <taxon>Nocardia</taxon>
    </lineage>
</organism>
<dbReference type="InterPro" id="IPR051448">
    <property type="entry name" value="CdaR-like_regulators"/>
</dbReference>
<name>A0ABP9L7F5_9NOCA</name>
<dbReference type="Proteomes" id="UP001500603">
    <property type="component" value="Unassembled WGS sequence"/>
</dbReference>
<accession>A0ABP9L7F5</accession>